<dbReference type="GO" id="GO:0055085">
    <property type="term" value="P:transmembrane transport"/>
    <property type="evidence" value="ECO:0007669"/>
    <property type="project" value="InterPro"/>
</dbReference>
<gene>
    <name evidence="9" type="ORF">D7Z26_18755</name>
</gene>
<evidence type="ECO:0000313" key="10">
    <source>
        <dbReference type="Proteomes" id="UP000282076"/>
    </source>
</evidence>
<proteinExistence type="inferred from homology"/>
<feature type="transmembrane region" description="Helical" evidence="7">
    <location>
        <begin position="240"/>
        <end position="264"/>
    </location>
</feature>
<dbReference type="Proteomes" id="UP000282076">
    <property type="component" value="Unassembled WGS sequence"/>
</dbReference>
<sequence length="334" mass="36953">MSTAASHGKRGCRQLNKDLNLHLEPAERKRGFALPGRRATEKVQLFLLGLPILLLVFIFQYVPLLGWILAFYNYKPGIPLAKTPFVGLKFFRLLFESGGTDLINSIVNTLAFFGLNLLTSPLPVIFAILMFEVSSTRFRRFVQTIITLPHFVSWVIVFSLAFTIFSNDGLLNQILLRMNLIQEPTNLLGNSDAVWVFQTCVALWKGLGWGTIIYLAAIVGIDQELYDAAAVDGAGRFRKIMHVTVPGVAPTYVVLLILGISNILSVGMEQYLVFYNGLVADKITVLDLYLYRTGVLGIDYSYATALGMSKSLIGIVLLFLANGLAKKVRGQGIV</sequence>
<feature type="transmembrane region" description="Helical" evidence="7">
    <location>
        <begin position="45"/>
        <end position="72"/>
    </location>
</feature>
<feature type="transmembrane region" description="Helical" evidence="7">
    <location>
        <begin position="110"/>
        <end position="131"/>
    </location>
</feature>
<evidence type="ECO:0000256" key="3">
    <source>
        <dbReference type="ARBA" id="ARBA00022475"/>
    </source>
</evidence>
<dbReference type="InterPro" id="IPR050809">
    <property type="entry name" value="UgpAE/MalFG_permease"/>
</dbReference>
<evidence type="ECO:0000256" key="7">
    <source>
        <dbReference type="RuleBase" id="RU363032"/>
    </source>
</evidence>
<evidence type="ECO:0000256" key="1">
    <source>
        <dbReference type="ARBA" id="ARBA00004651"/>
    </source>
</evidence>
<dbReference type="PROSITE" id="PS50928">
    <property type="entry name" value="ABC_TM1"/>
    <property type="match status" value="1"/>
</dbReference>
<dbReference type="EMBL" id="RBZM01000008">
    <property type="protein sequence ID" value="RKP49871.1"/>
    <property type="molecule type" value="Genomic_DNA"/>
</dbReference>
<dbReference type="InterPro" id="IPR035906">
    <property type="entry name" value="MetI-like_sf"/>
</dbReference>
<feature type="transmembrane region" description="Helical" evidence="7">
    <location>
        <begin position="151"/>
        <end position="175"/>
    </location>
</feature>
<organism evidence="9 10">
    <name type="scientific">Cohnella endophytica</name>
    <dbReference type="NCBI Taxonomy" id="2419778"/>
    <lineage>
        <taxon>Bacteria</taxon>
        <taxon>Bacillati</taxon>
        <taxon>Bacillota</taxon>
        <taxon>Bacilli</taxon>
        <taxon>Bacillales</taxon>
        <taxon>Paenibacillaceae</taxon>
        <taxon>Cohnella</taxon>
    </lineage>
</organism>
<evidence type="ECO:0000313" key="9">
    <source>
        <dbReference type="EMBL" id="RKP49871.1"/>
    </source>
</evidence>
<name>A0A494XJH6_9BACL</name>
<evidence type="ECO:0000256" key="4">
    <source>
        <dbReference type="ARBA" id="ARBA00022692"/>
    </source>
</evidence>
<dbReference type="SUPFAM" id="SSF161098">
    <property type="entry name" value="MetI-like"/>
    <property type="match status" value="1"/>
</dbReference>
<accession>A0A494XJH6</accession>
<evidence type="ECO:0000256" key="5">
    <source>
        <dbReference type="ARBA" id="ARBA00022989"/>
    </source>
</evidence>
<protein>
    <submittedName>
        <fullName evidence="9">Sugar ABC transporter permease</fullName>
    </submittedName>
</protein>
<dbReference type="OrthoDB" id="2637002at2"/>
<feature type="transmembrane region" description="Helical" evidence="7">
    <location>
        <begin position="300"/>
        <end position="321"/>
    </location>
</feature>
<feature type="transmembrane region" description="Helical" evidence="7">
    <location>
        <begin position="195"/>
        <end position="219"/>
    </location>
</feature>
<dbReference type="Gene3D" id="1.10.3720.10">
    <property type="entry name" value="MetI-like"/>
    <property type="match status" value="1"/>
</dbReference>
<reference evidence="9 10" key="1">
    <citation type="submission" date="2018-10" db="EMBL/GenBank/DDBJ databases">
        <title>Cohnella sp. M2MS4P-1, whole genome shotgun sequence.</title>
        <authorList>
            <person name="Tuo L."/>
        </authorList>
    </citation>
    <scope>NUCLEOTIDE SEQUENCE [LARGE SCALE GENOMIC DNA]</scope>
    <source>
        <strain evidence="9 10">M2MS4P-1</strain>
    </source>
</reference>
<dbReference type="CDD" id="cd06261">
    <property type="entry name" value="TM_PBP2"/>
    <property type="match status" value="1"/>
</dbReference>
<dbReference type="Pfam" id="PF00528">
    <property type="entry name" value="BPD_transp_1"/>
    <property type="match status" value="1"/>
</dbReference>
<keyword evidence="5 7" id="KW-1133">Transmembrane helix</keyword>
<keyword evidence="6 7" id="KW-0472">Membrane</keyword>
<dbReference type="InterPro" id="IPR000515">
    <property type="entry name" value="MetI-like"/>
</dbReference>
<feature type="domain" description="ABC transmembrane type-1" evidence="8">
    <location>
        <begin position="106"/>
        <end position="321"/>
    </location>
</feature>
<dbReference type="PANTHER" id="PTHR43227">
    <property type="entry name" value="BLL4140 PROTEIN"/>
    <property type="match status" value="1"/>
</dbReference>
<keyword evidence="10" id="KW-1185">Reference proteome</keyword>
<keyword evidence="2 7" id="KW-0813">Transport</keyword>
<keyword evidence="3" id="KW-1003">Cell membrane</keyword>
<comment type="similarity">
    <text evidence="7">Belongs to the binding-protein-dependent transport system permease family.</text>
</comment>
<dbReference type="GO" id="GO:0005886">
    <property type="term" value="C:plasma membrane"/>
    <property type="evidence" value="ECO:0007669"/>
    <property type="project" value="UniProtKB-SubCell"/>
</dbReference>
<evidence type="ECO:0000256" key="6">
    <source>
        <dbReference type="ARBA" id="ARBA00023136"/>
    </source>
</evidence>
<comment type="caution">
    <text evidence="9">The sequence shown here is derived from an EMBL/GenBank/DDBJ whole genome shotgun (WGS) entry which is preliminary data.</text>
</comment>
<evidence type="ECO:0000259" key="8">
    <source>
        <dbReference type="PROSITE" id="PS50928"/>
    </source>
</evidence>
<dbReference type="AlphaFoldDB" id="A0A494XJH6"/>
<evidence type="ECO:0000256" key="2">
    <source>
        <dbReference type="ARBA" id="ARBA00022448"/>
    </source>
</evidence>
<comment type="subcellular location">
    <subcellularLocation>
        <location evidence="1 7">Cell membrane</location>
        <topology evidence="1 7">Multi-pass membrane protein</topology>
    </subcellularLocation>
</comment>
<keyword evidence="4 7" id="KW-0812">Transmembrane</keyword>
<dbReference type="PANTHER" id="PTHR43227:SF11">
    <property type="entry name" value="BLL4140 PROTEIN"/>
    <property type="match status" value="1"/>
</dbReference>